<keyword evidence="1" id="KW-0812">Transmembrane</keyword>
<keyword evidence="1" id="KW-0472">Membrane</keyword>
<keyword evidence="2" id="KW-0732">Signal</keyword>
<keyword evidence="1" id="KW-1133">Transmembrane helix</keyword>
<feature type="transmembrane region" description="Helical" evidence="1">
    <location>
        <begin position="57"/>
        <end position="80"/>
    </location>
</feature>
<proteinExistence type="predicted"/>
<protein>
    <submittedName>
        <fullName evidence="3">Uncharacterized protein</fullName>
    </submittedName>
</protein>
<gene>
    <name evidence="3" type="ORF">K7432_005680</name>
</gene>
<evidence type="ECO:0000256" key="2">
    <source>
        <dbReference type="SAM" id="SignalP"/>
    </source>
</evidence>
<sequence>MNSLKLWPTAFITGLLQVTVKASVKRDFPPNTTATPPPSIIGNEIDSSSSHKDISPLLLSICLGSSLLVILLFAILYFLLSRRKNKVFPMPIKDHNLPCDKETNDVSEKHFKEMMTIMDAEEGYSASLHSPPNHVLSSTLVSPPPTKTAHPAMTIPRPVKDGSWRLSRLKLGTKFDGNSPTGKFLRDSYQVW</sequence>
<comment type="caution">
    <text evidence="3">The sequence shown here is derived from an EMBL/GenBank/DDBJ whole genome shotgun (WGS) entry which is preliminary data.</text>
</comment>
<feature type="chain" id="PRO_5045870464" evidence="2">
    <location>
        <begin position="23"/>
        <end position="192"/>
    </location>
</feature>
<evidence type="ECO:0000313" key="4">
    <source>
        <dbReference type="Proteomes" id="UP001479436"/>
    </source>
</evidence>
<reference evidence="3 4" key="1">
    <citation type="submission" date="2023-04" db="EMBL/GenBank/DDBJ databases">
        <title>Genome of Basidiobolus ranarum AG-B5.</title>
        <authorList>
            <person name="Stajich J.E."/>
            <person name="Carter-House D."/>
            <person name="Gryganskyi A."/>
        </authorList>
    </citation>
    <scope>NUCLEOTIDE SEQUENCE [LARGE SCALE GENOMIC DNA]</scope>
    <source>
        <strain evidence="3 4">AG-B5</strain>
    </source>
</reference>
<feature type="signal peptide" evidence="2">
    <location>
        <begin position="1"/>
        <end position="22"/>
    </location>
</feature>
<evidence type="ECO:0000256" key="1">
    <source>
        <dbReference type="SAM" id="Phobius"/>
    </source>
</evidence>
<accession>A0ABR2WW99</accession>
<name>A0ABR2WW99_9FUNG</name>
<keyword evidence="4" id="KW-1185">Reference proteome</keyword>
<evidence type="ECO:0000313" key="3">
    <source>
        <dbReference type="EMBL" id="KAK9765744.1"/>
    </source>
</evidence>
<dbReference type="EMBL" id="JASJQH010000230">
    <property type="protein sequence ID" value="KAK9765744.1"/>
    <property type="molecule type" value="Genomic_DNA"/>
</dbReference>
<organism evidence="3 4">
    <name type="scientific">Basidiobolus ranarum</name>
    <dbReference type="NCBI Taxonomy" id="34480"/>
    <lineage>
        <taxon>Eukaryota</taxon>
        <taxon>Fungi</taxon>
        <taxon>Fungi incertae sedis</taxon>
        <taxon>Zoopagomycota</taxon>
        <taxon>Entomophthoromycotina</taxon>
        <taxon>Basidiobolomycetes</taxon>
        <taxon>Basidiobolales</taxon>
        <taxon>Basidiobolaceae</taxon>
        <taxon>Basidiobolus</taxon>
    </lineage>
</organism>
<dbReference type="Proteomes" id="UP001479436">
    <property type="component" value="Unassembled WGS sequence"/>
</dbReference>